<keyword evidence="3" id="KW-1185">Reference proteome</keyword>
<protein>
    <submittedName>
        <fullName evidence="2">Uncharacterized protein</fullName>
    </submittedName>
</protein>
<dbReference type="RefSeq" id="WP_093181818.1">
    <property type="nucleotide sequence ID" value="NZ_FMYH01000002.1"/>
</dbReference>
<dbReference type="Proteomes" id="UP000199039">
    <property type="component" value="Unassembled WGS sequence"/>
</dbReference>
<sequence length="174" mass="18652">MKALWWYLPLEALVILLAQQAMGFAPAHALLAITAAAAVTVMLVALPDIQEPRWPRESSDRRDGARDQVTALSWAFMTRDESVSTRGLHAVRKAATARLALHGVDLADPAHARAARELLGQGAYALLTTYGPPPSMAQLGRCIDRLTAIEPAALMAAAPHVSPATPRQPSPRIP</sequence>
<dbReference type="STRING" id="1814289.SAMN05216410_1312"/>
<name>A0A1G6JDI3_9MICO</name>
<gene>
    <name evidence="2" type="ORF">SAMN05216410_1312</name>
</gene>
<evidence type="ECO:0000313" key="2">
    <source>
        <dbReference type="EMBL" id="SDC16707.1"/>
    </source>
</evidence>
<dbReference type="OrthoDB" id="5147815at2"/>
<dbReference type="AlphaFoldDB" id="A0A1G6JDI3"/>
<dbReference type="EMBL" id="FMYH01000002">
    <property type="protein sequence ID" value="SDC16707.1"/>
    <property type="molecule type" value="Genomic_DNA"/>
</dbReference>
<keyword evidence="1" id="KW-0812">Transmembrane</keyword>
<keyword evidence="1" id="KW-0472">Membrane</keyword>
<evidence type="ECO:0000313" key="3">
    <source>
        <dbReference type="Proteomes" id="UP000199039"/>
    </source>
</evidence>
<keyword evidence="1" id="KW-1133">Transmembrane helix</keyword>
<organism evidence="2 3">
    <name type="scientific">Sanguibacter gelidistatuariae</name>
    <dbReference type="NCBI Taxonomy" id="1814289"/>
    <lineage>
        <taxon>Bacteria</taxon>
        <taxon>Bacillati</taxon>
        <taxon>Actinomycetota</taxon>
        <taxon>Actinomycetes</taxon>
        <taxon>Micrococcales</taxon>
        <taxon>Sanguibacteraceae</taxon>
        <taxon>Sanguibacter</taxon>
    </lineage>
</organism>
<reference evidence="2 3" key="1">
    <citation type="submission" date="2016-09" db="EMBL/GenBank/DDBJ databases">
        <authorList>
            <person name="Capua I."/>
            <person name="De Benedictis P."/>
            <person name="Joannis T."/>
            <person name="Lombin L.H."/>
            <person name="Cattoli G."/>
        </authorList>
    </citation>
    <scope>NUCLEOTIDE SEQUENCE [LARGE SCALE GENOMIC DNA]</scope>
    <source>
        <strain evidence="2 3">ISLP-3</strain>
    </source>
</reference>
<feature type="transmembrane region" description="Helical" evidence="1">
    <location>
        <begin position="28"/>
        <end position="46"/>
    </location>
</feature>
<proteinExistence type="predicted"/>
<accession>A0A1G6JDI3</accession>
<evidence type="ECO:0000256" key="1">
    <source>
        <dbReference type="SAM" id="Phobius"/>
    </source>
</evidence>